<feature type="domain" description="HTH araC/xylS-type" evidence="4">
    <location>
        <begin position="183"/>
        <end position="281"/>
    </location>
</feature>
<name>A0A3S2W6Y0_9BACI</name>
<evidence type="ECO:0000259" key="4">
    <source>
        <dbReference type="PROSITE" id="PS01124"/>
    </source>
</evidence>
<organism evidence="5 6">
    <name type="scientific">Niallia taxi</name>
    <dbReference type="NCBI Taxonomy" id="2499688"/>
    <lineage>
        <taxon>Bacteria</taxon>
        <taxon>Bacillati</taxon>
        <taxon>Bacillota</taxon>
        <taxon>Bacilli</taxon>
        <taxon>Bacillales</taxon>
        <taxon>Bacillaceae</taxon>
        <taxon>Niallia</taxon>
    </lineage>
</organism>
<dbReference type="InterPro" id="IPR003313">
    <property type="entry name" value="AraC-bd"/>
</dbReference>
<dbReference type="Proteomes" id="UP000288024">
    <property type="component" value="Unassembled WGS sequence"/>
</dbReference>
<dbReference type="PRINTS" id="PR00032">
    <property type="entry name" value="HTHARAC"/>
</dbReference>
<evidence type="ECO:0000313" key="5">
    <source>
        <dbReference type="EMBL" id="RVT67468.1"/>
    </source>
</evidence>
<dbReference type="InterPro" id="IPR037923">
    <property type="entry name" value="HTH-like"/>
</dbReference>
<keyword evidence="3" id="KW-0804">Transcription</keyword>
<proteinExistence type="predicted"/>
<dbReference type="PANTHER" id="PTHR43280:SF28">
    <property type="entry name" value="HTH-TYPE TRANSCRIPTIONAL ACTIVATOR RHAS"/>
    <property type="match status" value="1"/>
</dbReference>
<evidence type="ECO:0000313" key="6">
    <source>
        <dbReference type="Proteomes" id="UP000288024"/>
    </source>
</evidence>
<dbReference type="PANTHER" id="PTHR43280">
    <property type="entry name" value="ARAC-FAMILY TRANSCRIPTIONAL REGULATOR"/>
    <property type="match status" value="1"/>
</dbReference>
<dbReference type="InterPro" id="IPR009057">
    <property type="entry name" value="Homeodomain-like_sf"/>
</dbReference>
<dbReference type="RefSeq" id="WP_127735626.1">
    <property type="nucleotide sequence ID" value="NZ_CAJCKN010000014.1"/>
</dbReference>
<sequence>MTNNKQEVYGFRFLDTLNQSFYQLFAVGNQIISKESYHWNGLTRKDGPLFLFQYTLAGCGYIEVDKTLHKLGEGTGFMVEIPSNHRYFFLESNTDWEVLFIMFRPTNIEEEWRHAVSSLGQVFSMPEDSSPIRLLKSVFASAAKNHITDGFRASAIVYEFVMELFRYHVSAKKEKHSWPDSIAEAASYIEATYQSLQSLEEIAAKVNLSKYYFTRLYKKTTGYTPIEYLTKVRMEEAIRLLRDSDMTMEAIAQELGYSTGSYFIKVFHQWIGISPGEFRLATEHAYLHQLKLD</sequence>
<dbReference type="GO" id="GO:0043565">
    <property type="term" value="F:sequence-specific DNA binding"/>
    <property type="evidence" value="ECO:0007669"/>
    <property type="project" value="InterPro"/>
</dbReference>
<dbReference type="Gene3D" id="1.10.10.60">
    <property type="entry name" value="Homeodomain-like"/>
    <property type="match status" value="2"/>
</dbReference>
<comment type="caution">
    <text evidence="5">The sequence shown here is derived from an EMBL/GenBank/DDBJ whole genome shotgun (WGS) entry which is preliminary data.</text>
</comment>
<accession>A0A3S2W6Y0</accession>
<keyword evidence="6" id="KW-1185">Reference proteome</keyword>
<dbReference type="InterPro" id="IPR018060">
    <property type="entry name" value="HTH_AraC"/>
</dbReference>
<evidence type="ECO:0000256" key="2">
    <source>
        <dbReference type="ARBA" id="ARBA00023125"/>
    </source>
</evidence>
<dbReference type="InterPro" id="IPR020449">
    <property type="entry name" value="Tscrpt_reg_AraC-type_HTH"/>
</dbReference>
<keyword evidence="2" id="KW-0238">DNA-binding</keyword>
<dbReference type="Pfam" id="PF12833">
    <property type="entry name" value="HTH_18"/>
    <property type="match status" value="1"/>
</dbReference>
<dbReference type="PROSITE" id="PS01124">
    <property type="entry name" value="HTH_ARAC_FAMILY_2"/>
    <property type="match status" value="1"/>
</dbReference>
<reference evidence="5 6" key="1">
    <citation type="submission" date="2019-01" db="EMBL/GenBank/DDBJ databases">
        <title>Bacillus sp. M5HDSG1-1, whole genome shotgun sequence.</title>
        <authorList>
            <person name="Tuo L."/>
        </authorList>
    </citation>
    <scope>NUCLEOTIDE SEQUENCE [LARGE SCALE GENOMIC DNA]</scope>
    <source>
        <strain evidence="5 6">M5HDSG1-1</strain>
    </source>
</reference>
<gene>
    <name evidence="5" type="ORF">EM808_03035</name>
</gene>
<dbReference type="GO" id="GO:0003700">
    <property type="term" value="F:DNA-binding transcription factor activity"/>
    <property type="evidence" value="ECO:0007669"/>
    <property type="project" value="InterPro"/>
</dbReference>
<dbReference type="EMBL" id="RZTZ01000001">
    <property type="protein sequence ID" value="RVT67468.1"/>
    <property type="molecule type" value="Genomic_DNA"/>
</dbReference>
<keyword evidence="1" id="KW-0805">Transcription regulation</keyword>
<dbReference type="AlphaFoldDB" id="A0A3S2W6Y0"/>
<evidence type="ECO:0000256" key="3">
    <source>
        <dbReference type="ARBA" id="ARBA00023163"/>
    </source>
</evidence>
<protein>
    <submittedName>
        <fullName evidence="5">AraC family transcriptional regulator</fullName>
    </submittedName>
</protein>
<dbReference type="Pfam" id="PF02311">
    <property type="entry name" value="AraC_binding"/>
    <property type="match status" value="1"/>
</dbReference>
<dbReference type="SUPFAM" id="SSF51215">
    <property type="entry name" value="Regulatory protein AraC"/>
    <property type="match status" value="1"/>
</dbReference>
<evidence type="ECO:0000256" key="1">
    <source>
        <dbReference type="ARBA" id="ARBA00023015"/>
    </source>
</evidence>
<dbReference type="SMART" id="SM00342">
    <property type="entry name" value="HTH_ARAC"/>
    <property type="match status" value="1"/>
</dbReference>
<dbReference type="SUPFAM" id="SSF46689">
    <property type="entry name" value="Homeodomain-like"/>
    <property type="match status" value="2"/>
</dbReference>